<dbReference type="PANTHER" id="PTHR35011:SF4">
    <property type="entry name" value="SLL1102 PROTEIN"/>
    <property type="match status" value="1"/>
</dbReference>
<feature type="transmembrane region" description="Helical" evidence="9">
    <location>
        <begin position="26"/>
        <end position="46"/>
    </location>
</feature>
<comment type="similarity">
    <text evidence="8 9">Belongs to the TRAP transporter small permease family.</text>
</comment>
<proteinExistence type="inferred from homology"/>
<feature type="transmembrane region" description="Helical" evidence="9">
    <location>
        <begin position="96"/>
        <end position="116"/>
    </location>
</feature>
<keyword evidence="5 9" id="KW-0812">Transmembrane</keyword>
<dbReference type="RefSeq" id="WP_149332843.1">
    <property type="nucleotide sequence ID" value="NZ_QOVF01000003.1"/>
</dbReference>
<organism evidence="11 12">
    <name type="scientific">Halopseudomonas laoshanensis</name>
    <dbReference type="NCBI Taxonomy" id="2268758"/>
    <lineage>
        <taxon>Bacteria</taxon>
        <taxon>Pseudomonadati</taxon>
        <taxon>Pseudomonadota</taxon>
        <taxon>Gammaproteobacteria</taxon>
        <taxon>Pseudomonadales</taxon>
        <taxon>Pseudomonadaceae</taxon>
        <taxon>Halopseudomonas</taxon>
    </lineage>
</organism>
<dbReference type="InterPro" id="IPR007387">
    <property type="entry name" value="TRAP_DctQ"/>
</dbReference>
<dbReference type="InterPro" id="IPR055348">
    <property type="entry name" value="DctQ"/>
</dbReference>
<dbReference type="OrthoDB" id="9795655at2"/>
<evidence type="ECO:0000313" key="12">
    <source>
        <dbReference type="Proteomes" id="UP000463138"/>
    </source>
</evidence>
<accession>A0A7V7GTC8</accession>
<protein>
    <recommendedName>
        <fullName evidence="9">TRAP transporter small permease protein</fullName>
    </recommendedName>
</protein>
<keyword evidence="3" id="KW-1003">Cell membrane</keyword>
<dbReference type="Proteomes" id="UP000463138">
    <property type="component" value="Unassembled WGS sequence"/>
</dbReference>
<keyword evidence="2 9" id="KW-0813">Transport</keyword>
<keyword evidence="6 9" id="KW-1133">Transmembrane helix</keyword>
<sequence length="191" mass="21236">MPGRFASSCLSIARLIDTLNSVLGRLLSWLTLAMVLLTVFVVAMRYGFDLGATATQELVMYCHALVFMGAAAWALQRDAHVRVDIFFRRMPPRRQALVDLTGSLIFLLPMCLFLAWNCWDYVAVSWARNERSADAGGLPWVYWQKSIILLLVASLLLQALAQIIKTACVITGVLPTHLPSVPVTEHPGEHL</sequence>
<name>A0A7V7GTC8_9GAMM</name>
<comment type="subunit">
    <text evidence="9">The complex comprises the extracytoplasmic solute receptor protein and the two transmembrane proteins.</text>
</comment>
<comment type="subcellular location">
    <subcellularLocation>
        <location evidence="1 9">Cell inner membrane</location>
        <topology evidence="1 9">Multi-pass membrane protein</topology>
    </subcellularLocation>
</comment>
<reference evidence="11 12" key="1">
    <citation type="submission" date="2018-07" db="EMBL/GenBank/DDBJ databases">
        <title>Pseudomonas laoshanensis sp. nov., isolated from soil.</title>
        <authorList>
            <person name="Sun J."/>
            <person name="Yu L."/>
            <person name="Wang M."/>
            <person name="Zhang C."/>
        </authorList>
    </citation>
    <scope>NUCLEOTIDE SEQUENCE [LARGE SCALE GENOMIC DNA]</scope>
    <source>
        <strain evidence="11 12">Y22</strain>
    </source>
</reference>
<keyword evidence="7 9" id="KW-0472">Membrane</keyword>
<feature type="transmembrane region" description="Helical" evidence="9">
    <location>
        <begin position="140"/>
        <end position="157"/>
    </location>
</feature>
<feature type="domain" description="Tripartite ATP-independent periplasmic transporters DctQ component" evidence="10">
    <location>
        <begin position="34"/>
        <end position="167"/>
    </location>
</feature>
<dbReference type="EMBL" id="QOVF01000003">
    <property type="protein sequence ID" value="KAA0693991.1"/>
    <property type="molecule type" value="Genomic_DNA"/>
</dbReference>
<evidence type="ECO:0000256" key="7">
    <source>
        <dbReference type="ARBA" id="ARBA00023136"/>
    </source>
</evidence>
<evidence type="ECO:0000256" key="8">
    <source>
        <dbReference type="ARBA" id="ARBA00038436"/>
    </source>
</evidence>
<dbReference type="PANTHER" id="PTHR35011">
    <property type="entry name" value="2,3-DIKETO-L-GULONATE TRAP TRANSPORTER SMALL PERMEASE PROTEIN YIAM"/>
    <property type="match status" value="1"/>
</dbReference>
<comment type="caution">
    <text evidence="11">The sequence shown here is derived from an EMBL/GenBank/DDBJ whole genome shotgun (WGS) entry which is preliminary data.</text>
</comment>
<dbReference type="GO" id="GO:0022857">
    <property type="term" value="F:transmembrane transporter activity"/>
    <property type="evidence" value="ECO:0007669"/>
    <property type="project" value="UniProtKB-UniRule"/>
</dbReference>
<evidence type="ECO:0000256" key="4">
    <source>
        <dbReference type="ARBA" id="ARBA00022519"/>
    </source>
</evidence>
<evidence type="ECO:0000256" key="9">
    <source>
        <dbReference type="RuleBase" id="RU369079"/>
    </source>
</evidence>
<evidence type="ECO:0000256" key="1">
    <source>
        <dbReference type="ARBA" id="ARBA00004429"/>
    </source>
</evidence>
<dbReference type="AlphaFoldDB" id="A0A7V7GTC8"/>
<keyword evidence="4 9" id="KW-0997">Cell inner membrane</keyword>
<evidence type="ECO:0000256" key="2">
    <source>
        <dbReference type="ARBA" id="ARBA00022448"/>
    </source>
</evidence>
<evidence type="ECO:0000313" key="11">
    <source>
        <dbReference type="EMBL" id="KAA0693991.1"/>
    </source>
</evidence>
<keyword evidence="12" id="KW-1185">Reference proteome</keyword>
<evidence type="ECO:0000256" key="6">
    <source>
        <dbReference type="ARBA" id="ARBA00022989"/>
    </source>
</evidence>
<dbReference type="Pfam" id="PF04290">
    <property type="entry name" value="DctQ"/>
    <property type="match status" value="1"/>
</dbReference>
<evidence type="ECO:0000256" key="5">
    <source>
        <dbReference type="ARBA" id="ARBA00022692"/>
    </source>
</evidence>
<feature type="transmembrane region" description="Helical" evidence="9">
    <location>
        <begin position="58"/>
        <end position="75"/>
    </location>
</feature>
<comment type="function">
    <text evidence="9">Part of the tripartite ATP-independent periplasmic (TRAP) transport system.</text>
</comment>
<evidence type="ECO:0000259" key="10">
    <source>
        <dbReference type="Pfam" id="PF04290"/>
    </source>
</evidence>
<evidence type="ECO:0000256" key="3">
    <source>
        <dbReference type="ARBA" id="ARBA00022475"/>
    </source>
</evidence>
<dbReference type="GO" id="GO:0005886">
    <property type="term" value="C:plasma membrane"/>
    <property type="evidence" value="ECO:0007669"/>
    <property type="project" value="UniProtKB-SubCell"/>
</dbReference>
<gene>
    <name evidence="11" type="ORF">DT594_11765</name>
</gene>